<accession>A0ABV8YKG5</accession>
<comment type="caution">
    <text evidence="1">The sequence shown here is derived from an EMBL/GenBank/DDBJ whole genome shotgun (WGS) entry which is preliminary data.</text>
</comment>
<gene>
    <name evidence="1" type="ORF">ACFPH6_09890</name>
</gene>
<organism evidence="1 2">
    <name type="scientific">Streptomyces xiangluensis</name>
    <dbReference type="NCBI Taxonomy" id="2665720"/>
    <lineage>
        <taxon>Bacteria</taxon>
        <taxon>Bacillati</taxon>
        <taxon>Actinomycetota</taxon>
        <taxon>Actinomycetes</taxon>
        <taxon>Kitasatosporales</taxon>
        <taxon>Streptomycetaceae</taxon>
        <taxon>Streptomyces</taxon>
    </lineage>
</organism>
<name>A0ABV8YKG5_9ACTN</name>
<dbReference type="RefSeq" id="WP_386340333.1">
    <property type="nucleotide sequence ID" value="NZ_JBHSFG010000017.1"/>
</dbReference>
<protein>
    <submittedName>
        <fullName evidence="1">Uncharacterized protein</fullName>
    </submittedName>
</protein>
<sequence length="46" mass="5255">MLYTVEQFPYGVQRGFRSYGKGVVLTGAVRQRRWPEVRPHPGPPPS</sequence>
<evidence type="ECO:0000313" key="1">
    <source>
        <dbReference type="EMBL" id="MFC4464856.1"/>
    </source>
</evidence>
<dbReference type="EMBL" id="JBHSFG010000017">
    <property type="protein sequence ID" value="MFC4464856.1"/>
    <property type="molecule type" value="Genomic_DNA"/>
</dbReference>
<dbReference type="Proteomes" id="UP001596012">
    <property type="component" value="Unassembled WGS sequence"/>
</dbReference>
<evidence type="ECO:0000313" key="2">
    <source>
        <dbReference type="Proteomes" id="UP001596012"/>
    </source>
</evidence>
<reference evidence="2" key="1">
    <citation type="journal article" date="2019" name="Int. J. Syst. Evol. Microbiol.">
        <title>The Global Catalogue of Microorganisms (GCM) 10K type strain sequencing project: providing services to taxonomists for standard genome sequencing and annotation.</title>
        <authorList>
            <consortium name="The Broad Institute Genomics Platform"/>
            <consortium name="The Broad Institute Genome Sequencing Center for Infectious Disease"/>
            <person name="Wu L."/>
            <person name="Ma J."/>
        </authorList>
    </citation>
    <scope>NUCLEOTIDE SEQUENCE [LARGE SCALE GENOMIC DNA]</scope>
    <source>
        <strain evidence="2">DT43</strain>
    </source>
</reference>
<keyword evidence="2" id="KW-1185">Reference proteome</keyword>
<proteinExistence type="predicted"/>